<dbReference type="Pfam" id="PF02518">
    <property type="entry name" value="HATPase_c"/>
    <property type="match status" value="1"/>
</dbReference>
<dbReference type="PANTHER" id="PTHR43065">
    <property type="entry name" value="SENSOR HISTIDINE KINASE"/>
    <property type="match status" value="1"/>
</dbReference>
<dbReference type="STRING" id="52442.SAMN05421880_10726"/>
<dbReference type="SUPFAM" id="SSF55785">
    <property type="entry name" value="PYP-like sensor domain (PAS domain)"/>
    <property type="match status" value="1"/>
</dbReference>
<dbReference type="SMART" id="SM00387">
    <property type="entry name" value="HATPase_c"/>
    <property type="match status" value="1"/>
</dbReference>
<gene>
    <name evidence="7" type="ORF">SAMN05421880_10726</name>
</gene>
<evidence type="ECO:0000313" key="7">
    <source>
        <dbReference type="EMBL" id="SFM12449.1"/>
    </source>
</evidence>
<sequence length="525" mass="58749">MSDRKGLAALCDETGKIIEIICNDLAIPINRHENLIKMIDHADRVKFERFFAATLSHDAAFDWEIHVLVNDQPLTLHFGAAHVDQQIIVIAAESRKYLVRLSEQIANDTGISLSRLRQVLQETTRQINARTEQDRHLYDELSRLNNQLATTQRMLIKSNVQLSRVNQELRALYDSLPVGVFSLDEHGQLVQANALYFTLAGVDASQHWLERVNVEDKARLQAAWRRAITEALPFENQFQQNEPGKSPRYLSIKTLPLQNERGELNGFVGVMEDISVRLRAEEQMREIERQNAVRKLTGGLAHHLNNIMLVILGSAEQLLDELSPTDTAYESAKMNMRATERAASLVRRLKIFSGIAIIEANAIGVNETLISLKERIDQVLPKTCKLVLDLQATGATIKADSSVFEESIIELIINANQAMNGQGVISLCDYIEADACHEDRRWVIIQIEDSGCGMDEITLKRVREPFFSTREIGQGIGLGLSLVDGFARASGGILEIESELNRGTCVKLKLPLADSREGVPGEIMT</sequence>
<evidence type="ECO:0000256" key="2">
    <source>
        <dbReference type="ARBA" id="ARBA00012438"/>
    </source>
</evidence>
<evidence type="ECO:0000259" key="5">
    <source>
        <dbReference type="PROSITE" id="PS50112"/>
    </source>
</evidence>
<dbReference type="InterPro" id="IPR003594">
    <property type="entry name" value="HATPase_dom"/>
</dbReference>
<dbReference type="InterPro" id="IPR000014">
    <property type="entry name" value="PAS"/>
</dbReference>
<comment type="catalytic activity">
    <reaction evidence="1">
        <text>ATP + protein L-histidine = ADP + protein N-phospho-L-histidine.</text>
        <dbReference type="EC" id="2.7.13.3"/>
    </reaction>
</comment>
<keyword evidence="3" id="KW-0597">Phosphoprotein</keyword>
<evidence type="ECO:0000313" key="8">
    <source>
        <dbReference type="Proteomes" id="UP000199561"/>
    </source>
</evidence>
<dbReference type="CDD" id="cd00130">
    <property type="entry name" value="PAS"/>
    <property type="match status" value="1"/>
</dbReference>
<dbReference type="InterPro" id="IPR000700">
    <property type="entry name" value="PAS-assoc_C"/>
</dbReference>
<dbReference type="Gene3D" id="1.10.287.130">
    <property type="match status" value="1"/>
</dbReference>
<dbReference type="Gene3D" id="3.30.450.20">
    <property type="entry name" value="PAS domain"/>
    <property type="match status" value="1"/>
</dbReference>
<evidence type="ECO:0000259" key="6">
    <source>
        <dbReference type="PROSITE" id="PS50113"/>
    </source>
</evidence>
<name>A0A1I4NAD4_9PROT</name>
<dbReference type="Gene3D" id="3.30.565.10">
    <property type="entry name" value="Histidine kinase-like ATPase, C-terminal domain"/>
    <property type="match status" value="1"/>
</dbReference>
<dbReference type="InterPro" id="IPR013656">
    <property type="entry name" value="PAS_4"/>
</dbReference>
<dbReference type="EMBL" id="FOUF01000007">
    <property type="protein sequence ID" value="SFM12449.1"/>
    <property type="molecule type" value="Genomic_DNA"/>
</dbReference>
<dbReference type="RefSeq" id="WP_090667060.1">
    <property type="nucleotide sequence ID" value="NZ_FOUF01000007.1"/>
</dbReference>
<feature type="domain" description="Histidine kinase" evidence="4">
    <location>
        <begin position="299"/>
        <end position="514"/>
    </location>
</feature>
<dbReference type="InterPro" id="IPR004358">
    <property type="entry name" value="Sig_transdc_His_kin-like_C"/>
</dbReference>
<feature type="domain" description="PAC" evidence="6">
    <location>
        <begin position="232"/>
        <end position="286"/>
    </location>
</feature>
<evidence type="ECO:0000259" key="4">
    <source>
        <dbReference type="PROSITE" id="PS50109"/>
    </source>
</evidence>
<dbReference type="InterPro" id="IPR005467">
    <property type="entry name" value="His_kinase_dom"/>
</dbReference>
<proteinExistence type="predicted"/>
<dbReference type="GO" id="GO:0000155">
    <property type="term" value="F:phosphorelay sensor kinase activity"/>
    <property type="evidence" value="ECO:0007669"/>
    <property type="project" value="InterPro"/>
</dbReference>
<dbReference type="NCBIfam" id="TIGR00229">
    <property type="entry name" value="sensory_box"/>
    <property type="match status" value="1"/>
</dbReference>
<dbReference type="PANTHER" id="PTHR43065:SF42">
    <property type="entry name" value="TWO-COMPONENT SENSOR PPRA"/>
    <property type="match status" value="1"/>
</dbReference>
<feature type="domain" description="PAS" evidence="5">
    <location>
        <begin position="165"/>
        <end position="206"/>
    </location>
</feature>
<dbReference type="PROSITE" id="PS50112">
    <property type="entry name" value="PAS"/>
    <property type="match status" value="1"/>
</dbReference>
<keyword evidence="8" id="KW-1185">Reference proteome</keyword>
<dbReference type="InterPro" id="IPR036097">
    <property type="entry name" value="HisK_dim/P_sf"/>
</dbReference>
<dbReference type="InterPro" id="IPR036890">
    <property type="entry name" value="HATPase_C_sf"/>
</dbReference>
<dbReference type="PROSITE" id="PS50109">
    <property type="entry name" value="HIS_KIN"/>
    <property type="match status" value="1"/>
</dbReference>
<evidence type="ECO:0000256" key="3">
    <source>
        <dbReference type="ARBA" id="ARBA00022553"/>
    </source>
</evidence>
<dbReference type="AlphaFoldDB" id="A0A1I4NAD4"/>
<accession>A0A1I4NAD4</accession>
<organism evidence="7 8">
    <name type="scientific">Nitrosomonas nitrosa</name>
    <dbReference type="NCBI Taxonomy" id="52442"/>
    <lineage>
        <taxon>Bacteria</taxon>
        <taxon>Pseudomonadati</taxon>
        <taxon>Pseudomonadota</taxon>
        <taxon>Betaproteobacteria</taxon>
        <taxon>Nitrosomonadales</taxon>
        <taxon>Nitrosomonadaceae</taxon>
        <taxon>Nitrosomonas</taxon>
    </lineage>
</organism>
<dbReference type="InterPro" id="IPR003661">
    <property type="entry name" value="HisK_dim/P_dom"/>
</dbReference>
<dbReference type="CDD" id="cd00082">
    <property type="entry name" value="HisKA"/>
    <property type="match status" value="1"/>
</dbReference>
<dbReference type="SUPFAM" id="SSF55874">
    <property type="entry name" value="ATPase domain of HSP90 chaperone/DNA topoisomerase II/histidine kinase"/>
    <property type="match status" value="1"/>
</dbReference>
<dbReference type="InterPro" id="IPR035965">
    <property type="entry name" value="PAS-like_dom_sf"/>
</dbReference>
<evidence type="ECO:0000256" key="1">
    <source>
        <dbReference type="ARBA" id="ARBA00000085"/>
    </source>
</evidence>
<reference evidence="7 8" key="1">
    <citation type="submission" date="2016-10" db="EMBL/GenBank/DDBJ databases">
        <authorList>
            <person name="de Groot N.N."/>
        </authorList>
    </citation>
    <scope>NUCLEOTIDE SEQUENCE [LARGE SCALE GENOMIC DNA]</scope>
    <source>
        <strain evidence="7 8">Nm146</strain>
    </source>
</reference>
<dbReference type="PRINTS" id="PR00344">
    <property type="entry name" value="BCTRLSENSOR"/>
</dbReference>
<dbReference type="Proteomes" id="UP000199561">
    <property type="component" value="Unassembled WGS sequence"/>
</dbReference>
<protein>
    <recommendedName>
        <fullName evidence="2">histidine kinase</fullName>
        <ecNumber evidence="2">2.7.13.3</ecNumber>
    </recommendedName>
</protein>
<dbReference type="EC" id="2.7.13.3" evidence="2"/>
<dbReference type="PROSITE" id="PS50113">
    <property type="entry name" value="PAC"/>
    <property type="match status" value="1"/>
</dbReference>
<dbReference type="SUPFAM" id="SSF47384">
    <property type="entry name" value="Homodimeric domain of signal transducing histidine kinase"/>
    <property type="match status" value="1"/>
</dbReference>
<dbReference type="Pfam" id="PF08448">
    <property type="entry name" value="PAS_4"/>
    <property type="match status" value="1"/>
</dbReference>